<keyword evidence="2" id="KW-1185">Reference proteome</keyword>
<gene>
    <name evidence="1" type="ORF">JMA_28760</name>
</gene>
<reference evidence="1 2" key="1">
    <citation type="submission" date="2014-08" db="EMBL/GenBank/DDBJ databases">
        <title>Complete genome of a marine bacteria Jeotgalibacillus malaysiensis.</title>
        <authorList>
            <person name="Yaakop A.S."/>
            <person name="Chan K.-G."/>
            <person name="Goh K.M."/>
        </authorList>
    </citation>
    <scope>NUCLEOTIDE SEQUENCE [LARGE SCALE GENOMIC DNA]</scope>
    <source>
        <strain evidence="1 2">D5</strain>
    </source>
</reference>
<proteinExistence type="predicted"/>
<dbReference type="STRING" id="1508404.JMA_28760"/>
<dbReference type="EMBL" id="CP009416">
    <property type="protein sequence ID" value="AJD92193.1"/>
    <property type="molecule type" value="Genomic_DNA"/>
</dbReference>
<protein>
    <submittedName>
        <fullName evidence="1">Uncharacterized protein</fullName>
    </submittedName>
</protein>
<dbReference type="BioCyc" id="JESP1508404:G14D9-12157-MONOMER"/>
<evidence type="ECO:0000313" key="1">
    <source>
        <dbReference type="EMBL" id="AJD92193.1"/>
    </source>
</evidence>
<accession>A0A0B5AUC8</accession>
<sequence length="45" mass="5447">MVIGQLISPYYLETTPLKYYKFVKRHIPKKKVPVIDFKEEYNNTN</sequence>
<dbReference type="Proteomes" id="UP000031449">
    <property type="component" value="Chromosome"/>
</dbReference>
<dbReference type="KEGG" id="jeo:JMA_28760"/>
<name>A0A0B5AUC8_9BACL</name>
<evidence type="ECO:0000313" key="2">
    <source>
        <dbReference type="Proteomes" id="UP000031449"/>
    </source>
</evidence>
<organism evidence="1 2">
    <name type="scientific">Jeotgalibacillus malaysiensis</name>
    <dbReference type="NCBI Taxonomy" id="1508404"/>
    <lineage>
        <taxon>Bacteria</taxon>
        <taxon>Bacillati</taxon>
        <taxon>Bacillota</taxon>
        <taxon>Bacilli</taxon>
        <taxon>Bacillales</taxon>
        <taxon>Caryophanaceae</taxon>
        <taxon>Jeotgalibacillus</taxon>
    </lineage>
</organism>
<dbReference type="HOGENOM" id="CLU_3200844_0_0_9"/>
<dbReference type="AlphaFoldDB" id="A0A0B5AUC8"/>